<dbReference type="RefSeq" id="WP_076837107.1">
    <property type="nucleotide sequence ID" value="NZ_CP019434.1"/>
</dbReference>
<dbReference type="EMBL" id="CP019434">
    <property type="protein sequence ID" value="APZ43467.1"/>
    <property type="molecule type" value="Genomic_DNA"/>
</dbReference>
<dbReference type="Proteomes" id="UP000243807">
    <property type="component" value="Chromosome"/>
</dbReference>
<dbReference type="InterPro" id="IPR029044">
    <property type="entry name" value="Nucleotide-diphossugar_trans"/>
</dbReference>
<dbReference type="AlphaFoldDB" id="A0A1P8UI18"/>
<reference evidence="1 2" key="1">
    <citation type="submission" date="2017-01" db="EMBL/GenBank/DDBJ databases">
        <title>Draft sequence of Acidihalobacter ferrooxidans strain DSM 14175 (strain V8).</title>
        <authorList>
            <person name="Khaleque H.N."/>
            <person name="Ramsay J.P."/>
            <person name="Murphy R.J.T."/>
            <person name="Kaksonen A.H."/>
            <person name="Boxall N.J."/>
            <person name="Watkin E.L.J."/>
        </authorList>
    </citation>
    <scope>NUCLEOTIDE SEQUENCE [LARGE SCALE GENOMIC DNA]</scope>
    <source>
        <strain evidence="1 2">V8</strain>
    </source>
</reference>
<sequence>MFYRLKKTLPARRLRRIQRKAFELPQLLTPRADGVTVLSMLCARDVEMFAVALASFARHCTVSRVCILNDGSLEARHRQALDKRIPAIEWLNIEDYRHNRLPRGGCWERLHAQVELARHSYVVQLDADTLTLSALDEVEAAHRSNKPFILGTEKGRAIGAAREAAQWAQRQMEAGVTHVQMLAESALTRMDEDGNLRYVRGCAGFSGLPPGRVSLESLYAWSERFQQALGDRWSEWGTEQFMVNFLIANLESAEVLPYARYPTCPERVGPEHAFVHFAGYCRYRDGAYRDLSRSLINQLKAEWAGDPPLEEGV</sequence>
<keyword evidence="2" id="KW-1185">Reference proteome</keyword>
<dbReference type="SUPFAM" id="SSF53448">
    <property type="entry name" value="Nucleotide-diphospho-sugar transferases"/>
    <property type="match status" value="1"/>
</dbReference>
<gene>
    <name evidence="1" type="ORF">BW247_10515</name>
</gene>
<protein>
    <submittedName>
        <fullName evidence="1">Uncharacterized protein</fullName>
    </submittedName>
</protein>
<proteinExistence type="predicted"/>
<dbReference type="STRING" id="1765967.BW247_10515"/>
<organism evidence="1 2">
    <name type="scientific">Acidihalobacter ferrooxydans</name>
    <dbReference type="NCBI Taxonomy" id="1765967"/>
    <lineage>
        <taxon>Bacteria</taxon>
        <taxon>Pseudomonadati</taxon>
        <taxon>Pseudomonadota</taxon>
        <taxon>Gammaproteobacteria</taxon>
        <taxon>Chromatiales</taxon>
        <taxon>Ectothiorhodospiraceae</taxon>
        <taxon>Acidihalobacter</taxon>
    </lineage>
</organism>
<dbReference type="OrthoDB" id="8561892at2"/>
<name>A0A1P8UI18_9GAMM</name>
<accession>A0A1P8UI18</accession>
<evidence type="ECO:0000313" key="2">
    <source>
        <dbReference type="Proteomes" id="UP000243807"/>
    </source>
</evidence>
<evidence type="ECO:0000313" key="1">
    <source>
        <dbReference type="EMBL" id="APZ43467.1"/>
    </source>
</evidence>
<dbReference type="KEGG" id="afy:BW247_10515"/>